<dbReference type="InterPro" id="IPR014131">
    <property type="entry name" value="Chlamydia_phage_Vp3"/>
</dbReference>
<accession>A0A8S5S507</accession>
<name>A0A8S5S507_9VIRU</name>
<organism evidence="1">
    <name type="scientific">Microviridae sp. ctkQD1</name>
    <dbReference type="NCBI Taxonomy" id="2827648"/>
    <lineage>
        <taxon>Viruses</taxon>
        <taxon>Monodnaviria</taxon>
        <taxon>Sangervirae</taxon>
        <taxon>Phixviricota</taxon>
        <taxon>Malgrandaviricetes</taxon>
        <taxon>Petitvirales</taxon>
        <taxon>Microviridae</taxon>
    </lineage>
</organism>
<reference evidence="1" key="1">
    <citation type="journal article" date="2021" name="Proc. Natl. Acad. Sci. U.S.A.">
        <title>A Catalog of Tens of Thousands of Viruses from Human Metagenomes Reveals Hidden Associations with Chronic Diseases.</title>
        <authorList>
            <person name="Tisza M.J."/>
            <person name="Buck C.B."/>
        </authorList>
    </citation>
    <scope>NUCLEOTIDE SEQUENCE</scope>
    <source>
        <strain evidence="1">CtkQD1</strain>
    </source>
</reference>
<dbReference type="EMBL" id="BK032522">
    <property type="protein sequence ID" value="DAF45891.1"/>
    <property type="molecule type" value="Genomic_DNA"/>
</dbReference>
<proteinExistence type="predicted"/>
<evidence type="ECO:0000313" key="1">
    <source>
        <dbReference type="EMBL" id="DAF45891.1"/>
    </source>
</evidence>
<sequence length="172" mass="19424">MQTTKQKEIFVRNALNYNTDEVSENTGLKCEDPSLTLQSPKDETDINVIVERFGLTGQLPPDIATPQYGDFTNIPDFHAAMNAVAQAREMFGRLPAVLRAKFNNDPETYVNFCTDEKNIRELKKLGLLNKEALERLNKEDTAAEEKAFLEKQKALFEKEPTKQTVAPEKGTT</sequence>
<dbReference type="Pfam" id="PF09675">
    <property type="entry name" value="Chlamy_scaf"/>
    <property type="match status" value="1"/>
</dbReference>
<protein>
    <submittedName>
        <fullName evidence="1">Scaffold protein</fullName>
    </submittedName>
</protein>